<evidence type="ECO:0000256" key="4">
    <source>
        <dbReference type="RuleBase" id="RU000411"/>
    </source>
</evidence>
<dbReference type="AlphaFoldDB" id="A0A482XSL1"/>
<evidence type="ECO:0000259" key="6">
    <source>
        <dbReference type="SMART" id="SM00093"/>
    </source>
</evidence>
<dbReference type="InterPro" id="IPR042185">
    <property type="entry name" value="Serpin_sf_2"/>
</dbReference>
<dbReference type="SMART" id="SM00093">
    <property type="entry name" value="SERPIN"/>
    <property type="match status" value="1"/>
</dbReference>
<dbReference type="InterPro" id="IPR036186">
    <property type="entry name" value="Serpin_sf"/>
</dbReference>
<dbReference type="PROSITE" id="PS00284">
    <property type="entry name" value="SERPIN"/>
    <property type="match status" value="1"/>
</dbReference>
<dbReference type="GO" id="GO:0004867">
    <property type="term" value="F:serine-type endopeptidase inhibitor activity"/>
    <property type="evidence" value="ECO:0007669"/>
    <property type="project" value="UniProtKB-KW"/>
</dbReference>
<dbReference type="GO" id="GO:0005615">
    <property type="term" value="C:extracellular space"/>
    <property type="evidence" value="ECO:0007669"/>
    <property type="project" value="InterPro"/>
</dbReference>
<dbReference type="OrthoDB" id="671595at2759"/>
<evidence type="ECO:0000256" key="3">
    <source>
        <dbReference type="ARBA" id="ARBA00022900"/>
    </source>
</evidence>
<proteinExistence type="inferred from homology"/>
<dbReference type="Gene3D" id="3.30.497.10">
    <property type="entry name" value="Antithrombin, subunit I, domain 2"/>
    <property type="match status" value="1"/>
</dbReference>
<keyword evidence="2" id="KW-0646">Protease inhibitor</keyword>
<keyword evidence="8" id="KW-1185">Reference proteome</keyword>
<dbReference type="SMR" id="A0A482XSL1"/>
<dbReference type="CDD" id="cd00172">
    <property type="entry name" value="serpin"/>
    <property type="match status" value="1"/>
</dbReference>
<evidence type="ECO:0000256" key="2">
    <source>
        <dbReference type="ARBA" id="ARBA00022690"/>
    </source>
</evidence>
<dbReference type="PANTHER" id="PTHR11461:SF211">
    <property type="entry name" value="GH10112P-RELATED"/>
    <property type="match status" value="1"/>
</dbReference>
<reference evidence="7 8" key="1">
    <citation type="journal article" date="2017" name="Gigascience">
        <title>Genome sequence of the small brown planthopper, Laodelphax striatellus.</title>
        <authorList>
            <person name="Zhu J."/>
            <person name="Jiang F."/>
            <person name="Wang X."/>
            <person name="Yang P."/>
            <person name="Bao Y."/>
            <person name="Zhao W."/>
            <person name="Wang W."/>
            <person name="Lu H."/>
            <person name="Wang Q."/>
            <person name="Cui N."/>
            <person name="Li J."/>
            <person name="Chen X."/>
            <person name="Luo L."/>
            <person name="Yu J."/>
            <person name="Kang L."/>
            <person name="Cui F."/>
        </authorList>
    </citation>
    <scope>NUCLEOTIDE SEQUENCE [LARGE SCALE GENOMIC DNA]</scope>
    <source>
        <strain evidence="7">Lst14</strain>
    </source>
</reference>
<protein>
    <recommendedName>
        <fullName evidence="6">Serpin domain-containing protein</fullName>
    </recommendedName>
</protein>
<dbReference type="PANTHER" id="PTHR11461">
    <property type="entry name" value="SERINE PROTEASE INHIBITOR, SERPIN"/>
    <property type="match status" value="1"/>
</dbReference>
<dbReference type="STRING" id="195883.A0A482XSL1"/>
<dbReference type="InParanoid" id="A0A482XSL1"/>
<dbReference type="Gene3D" id="2.30.39.10">
    <property type="entry name" value="Alpha-1-antitrypsin, domain 1"/>
    <property type="match status" value="1"/>
</dbReference>
<feature type="domain" description="Serpin" evidence="6">
    <location>
        <begin position="42"/>
        <end position="404"/>
    </location>
</feature>
<dbReference type="InterPro" id="IPR042178">
    <property type="entry name" value="Serpin_sf_1"/>
</dbReference>
<keyword evidence="5" id="KW-0732">Signal</keyword>
<name>A0A482XSL1_LAOST</name>
<comment type="similarity">
    <text evidence="1 4">Belongs to the serpin family.</text>
</comment>
<dbReference type="SUPFAM" id="SSF56574">
    <property type="entry name" value="Serpins"/>
    <property type="match status" value="1"/>
</dbReference>
<feature type="signal peptide" evidence="5">
    <location>
        <begin position="1"/>
        <end position="24"/>
    </location>
</feature>
<dbReference type="InterPro" id="IPR000215">
    <property type="entry name" value="Serpin_fam"/>
</dbReference>
<comment type="caution">
    <text evidence="7">The sequence shown here is derived from an EMBL/GenBank/DDBJ whole genome shotgun (WGS) entry which is preliminary data.</text>
</comment>
<dbReference type="InterPro" id="IPR023796">
    <property type="entry name" value="Serpin_dom"/>
</dbReference>
<organism evidence="7 8">
    <name type="scientific">Laodelphax striatellus</name>
    <name type="common">Small brown planthopper</name>
    <name type="synonym">Delphax striatella</name>
    <dbReference type="NCBI Taxonomy" id="195883"/>
    <lineage>
        <taxon>Eukaryota</taxon>
        <taxon>Metazoa</taxon>
        <taxon>Ecdysozoa</taxon>
        <taxon>Arthropoda</taxon>
        <taxon>Hexapoda</taxon>
        <taxon>Insecta</taxon>
        <taxon>Pterygota</taxon>
        <taxon>Neoptera</taxon>
        <taxon>Paraneoptera</taxon>
        <taxon>Hemiptera</taxon>
        <taxon>Auchenorrhyncha</taxon>
        <taxon>Fulgoroidea</taxon>
        <taxon>Delphacidae</taxon>
        <taxon>Criomorphinae</taxon>
        <taxon>Laodelphax</taxon>
    </lineage>
</organism>
<keyword evidence="3" id="KW-0722">Serine protease inhibitor</keyword>
<evidence type="ECO:0000313" key="8">
    <source>
        <dbReference type="Proteomes" id="UP000291343"/>
    </source>
</evidence>
<evidence type="ECO:0000313" key="7">
    <source>
        <dbReference type="EMBL" id="RZF49115.1"/>
    </source>
</evidence>
<accession>A0A482XSL1</accession>
<evidence type="ECO:0000256" key="1">
    <source>
        <dbReference type="ARBA" id="ARBA00009500"/>
    </source>
</evidence>
<gene>
    <name evidence="7" type="ORF">LSTR_LSTR008401</name>
</gene>
<dbReference type="InterPro" id="IPR023795">
    <property type="entry name" value="Serpin_CS"/>
</dbReference>
<dbReference type="Proteomes" id="UP000291343">
    <property type="component" value="Unassembled WGS sequence"/>
</dbReference>
<dbReference type="EMBL" id="QKKF02000377">
    <property type="protein sequence ID" value="RZF49115.1"/>
    <property type="molecule type" value="Genomic_DNA"/>
</dbReference>
<feature type="chain" id="PRO_5019855603" description="Serpin domain-containing protein" evidence="5">
    <location>
        <begin position="25"/>
        <end position="423"/>
    </location>
</feature>
<sequence>MSSAIIRTCTGLLVILSTLSYSSSSHSNRVGLVSQSNNAVALKIYEALSRKNNKNILISPISLNYALTALSIGTEGQSYEELTNALNTPKDSDKVKRAYKDFTRNLAHDRNLTIATKFFIDNGFQVKDSYRQDISRYFGSTIGKSDFKNNAEPSRLEINRWVEDNTNHRIKDMLPSGSVDSNTVAFIVNAVHFKSDWLYPFDKALTRSAPFHGLDKKIDTQMMSVTAHFDYKSDDSLGVDIVSLPYKGDYSMLLLVPREQRGITDVEKRLVQLRANSNTSLIDMLMTGMYKREIELTMPKFTLEVRTDMKDVLKEIGVRSIFNQGGLTKISDNPGLIVGDVIQKAYINVDETSTEAAAATEHFNVLSLYEEEYVFKVRADHPFIFTINHLESNCIFFEGRVLRPSDTRVHGNFHPASPPFYWY</sequence>
<dbReference type="Pfam" id="PF00079">
    <property type="entry name" value="Serpin"/>
    <property type="match status" value="1"/>
</dbReference>
<evidence type="ECO:0000256" key="5">
    <source>
        <dbReference type="SAM" id="SignalP"/>
    </source>
</evidence>